<dbReference type="Proteomes" id="UP001164746">
    <property type="component" value="Chromosome 1"/>
</dbReference>
<dbReference type="SUPFAM" id="SSF57501">
    <property type="entry name" value="Cystine-knot cytokines"/>
    <property type="match status" value="1"/>
</dbReference>
<dbReference type="InterPro" id="IPR029034">
    <property type="entry name" value="Cystine-knot_cytokine"/>
</dbReference>
<organism evidence="1 2">
    <name type="scientific">Mya arenaria</name>
    <name type="common">Soft-shell clam</name>
    <dbReference type="NCBI Taxonomy" id="6604"/>
    <lineage>
        <taxon>Eukaryota</taxon>
        <taxon>Metazoa</taxon>
        <taxon>Spiralia</taxon>
        <taxon>Lophotrochozoa</taxon>
        <taxon>Mollusca</taxon>
        <taxon>Bivalvia</taxon>
        <taxon>Autobranchia</taxon>
        <taxon>Heteroconchia</taxon>
        <taxon>Euheterodonta</taxon>
        <taxon>Imparidentia</taxon>
        <taxon>Neoheterodontei</taxon>
        <taxon>Myida</taxon>
        <taxon>Myoidea</taxon>
        <taxon>Myidae</taxon>
        <taxon>Mya</taxon>
    </lineage>
</organism>
<name>A0ABY7DCV9_MYAAR</name>
<sequence>MKYILLCAVYSNVLLFRTIVFGYTMENLLVNDAPVFQICRNENCGQLSYSKIQELFGGLLFTTKELHGMEALANDKRLQDLNRQVSGDTTLTNFVTDDGGSCCSTRIVHIANTTMYNLSGEPKSIIHLADASPPSYQYLPHGACVRVGGCQGTCLVEPKLVTLLVFDLYAPYYKFDWFSIPGYCSCKNIYS</sequence>
<reference evidence="1" key="1">
    <citation type="submission" date="2022-11" db="EMBL/GenBank/DDBJ databases">
        <title>Centuries of genome instability and evolution in soft-shell clam transmissible cancer (bioRxiv).</title>
        <authorList>
            <person name="Hart S.F.M."/>
            <person name="Yonemitsu M.A."/>
            <person name="Giersch R.M."/>
            <person name="Beal B.F."/>
            <person name="Arriagada G."/>
            <person name="Davis B.W."/>
            <person name="Ostrander E.A."/>
            <person name="Goff S.P."/>
            <person name="Metzger M.J."/>
        </authorList>
    </citation>
    <scope>NUCLEOTIDE SEQUENCE</scope>
    <source>
        <strain evidence="1">MELC-2E11</strain>
        <tissue evidence="1">Siphon/mantle</tissue>
    </source>
</reference>
<dbReference type="EMBL" id="CP111012">
    <property type="protein sequence ID" value="WAQ95139.1"/>
    <property type="molecule type" value="Genomic_DNA"/>
</dbReference>
<gene>
    <name evidence="1" type="ORF">MAR_007610</name>
</gene>
<evidence type="ECO:0000313" key="1">
    <source>
        <dbReference type="EMBL" id="WAQ95139.1"/>
    </source>
</evidence>
<accession>A0ABY7DCV9</accession>
<evidence type="ECO:0000313" key="2">
    <source>
        <dbReference type="Proteomes" id="UP001164746"/>
    </source>
</evidence>
<keyword evidence="2" id="KW-1185">Reference proteome</keyword>
<evidence type="ECO:0008006" key="3">
    <source>
        <dbReference type="Google" id="ProtNLM"/>
    </source>
</evidence>
<proteinExistence type="predicted"/>
<protein>
    <recommendedName>
        <fullName evidence="3">Spaetzle domain-containing protein</fullName>
    </recommendedName>
</protein>